<keyword evidence="1" id="KW-0812">Transmembrane</keyword>
<dbReference type="AlphaFoldDB" id="E6Q7F8"/>
<reference evidence="2" key="1">
    <citation type="submission" date="2009-10" db="EMBL/GenBank/DDBJ databases">
        <title>Diversity of trophic interactions inside an arsenic-rich microbial ecosystem.</title>
        <authorList>
            <person name="Bertin P.N."/>
            <person name="Heinrich-Salmeron A."/>
            <person name="Pelletier E."/>
            <person name="Goulhen-Chollet F."/>
            <person name="Arsene-Ploetze F."/>
            <person name="Gallien S."/>
            <person name="Calteau A."/>
            <person name="Vallenet D."/>
            <person name="Casiot C."/>
            <person name="Chane-Woon-Ming B."/>
            <person name="Giloteaux L."/>
            <person name="Barakat M."/>
            <person name="Bonnefoy V."/>
            <person name="Bruneel O."/>
            <person name="Chandler M."/>
            <person name="Cleiss J."/>
            <person name="Duran R."/>
            <person name="Elbaz-Poulichet F."/>
            <person name="Fonknechten N."/>
            <person name="Lauga B."/>
            <person name="Mornico D."/>
            <person name="Ortet P."/>
            <person name="Schaeffer C."/>
            <person name="Siguier P."/>
            <person name="Alexander Thil Smith A."/>
            <person name="Van Dorsselaer A."/>
            <person name="Weissenbach J."/>
            <person name="Medigue C."/>
            <person name="Le Paslier D."/>
        </authorList>
    </citation>
    <scope>NUCLEOTIDE SEQUENCE</scope>
</reference>
<dbReference type="EMBL" id="CABO01000049">
    <property type="protein sequence ID" value="CBI03133.1"/>
    <property type="molecule type" value="Genomic_DNA"/>
</dbReference>
<keyword evidence="1" id="KW-1133">Transmembrane helix</keyword>
<evidence type="ECO:0000256" key="1">
    <source>
        <dbReference type="SAM" id="Phobius"/>
    </source>
</evidence>
<comment type="caution">
    <text evidence="2">The sequence shown here is derived from an EMBL/GenBank/DDBJ whole genome shotgun (WGS) entry which is preliminary data.</text>
</comment>
<keyword evidence="1" id="KW-0472">Membrane</keyword>
<protein>
    <submittedName>
        <fullName evidence="2">Uncharacterized protein</fullName>
    </submittedName>
</protein>
<feature type="transmembrane region" description="Helical" evidence="1">
    <location>
        <begin position="32"/>
        <end position="50"/>
    </location>
</feature>
<feature type="transmembrane region" description="Helical" evidence="1">
    <location>
        <begin position="57"/>
        <end position="76"/>
    </location>
</feature>
<proteinExistence type="predicted"/>
<sequence>MFGGVNLLAILIAILLASMAMRTTSSQWMLRLALLWCMLVVLARGILIVDRTLPGGWTWKIVEILPAVVLLGISLLRREPQRFGAYPWARRNGSGDTP</sequence>
<accession>E6Q7F8</accession>
<name>E6Q7F8_9ZZZZ</name>
<organism evidence="2">
    <name type="scientific">mine drainage metagenome</name>
    <dbReference type="NCBI Taxonomy" id="410659"/>
    <lineage>
        <taxon>unclassified sequences</taxon>
        <taxon>metagenomes</taxon>
        <taxon>ecological metagenomes</taxon>
    </lineage>
</organism>
<gene>
    <name evidence="2" type="ORF">CARN4_2789</name>
</gene>
<evidence type="ECO:0000313" key="2">
    <source>
        <dbReference type="EMBL" id="CBI03133.1"/>
    </source>
</evidence>